<evidence type="ECO:0000313" key="3">
    <source>
        <dbReference type="EMBL" id="JAT43491.1"/>
    </source>
</evidence>
<reference evidence="3" key="1">
    <citation type="submission" date="2015-07" db="EMBL/GenBank/DDBJ databases">
        <title>Transcriptome Assembly of Anthurium amnicola.</title>
        <authorList>
            <person name="Suzuki J."/>
        </authorList>
    </citation>
    <scope>NUCLEOTIDE SEQUENCE</scope>
</reference>
<dbReference type="EMBL" id="GDJX01024445">
    <property type="protein sequence ID" value="JAT43491.1"/>
    <property type="molecule type" value="Transcribed_RNA"/>
</dbReference>
<sequence length="410" mass="45005">MSAAAAGEEVPPSPPQSPMPSSYAAAAADDDTNPNPLSSPGATSSSANSEPSLSADVTAVVALARPAPSPSVLPPAAAADHRSSSRRLPPPCWTHEETEALIQSYRHKWYALRRGNLRASHWEEVAEAVARRCRHVHTITGVNSPKTPVQCRHKMEKLRKRYRSEKKRPHRTSWVHFREMDAMEMGTPSSAVTGSGGPPTAAARSKVASPATYSDDNEDEDSLDEEEDDDGEDFDKNGSGNNANDRSIQAVMSKTNGGSAMGNLRFQIPKAVRSKVSTPRGGADDRVSAPPTTTIPKSHHSSGSHWYLKDFPGGWPARKPSSVSEEMRKGLEERRRMEKRGTMLGDMVAAVRTLGDGFIRVEEMKMEMARDMEKVRMEMELKRTEMILESQRQMVDAFVRGFTQGNKKRA</sequence>
<feature type="compositionally biased region" description="Acidic residues" evidence="1">
    <location>
        <begin position="215"/>
        <end position="233"/>
    </location>
</feature>
<dbReference type="InterPro" id="IPR044823">
    <property type="entry name" value="ASIL1/2-like"/>
</dbReference>
<dbReference type="Gene3D" id="1.10.10.60">
    <property type="entry name" value="Homeodomain-like"/>
    <property type="match status" value="1"/>
</dbReference>
<evidence type="ECO:0000259" key="2">
    <source>
        <dbReference type="PROSITE" id="PS50090"/>
    </source>
</evidence>
<dbReference type="FunFam" id="1.10.10.60:FF:000152">
    <property type="entry name" value="Trihelix transcription factor ASIL2"/>
    <property type="match status" value="1"/>
</dbReference>
<protein>
    <submittedName>
        <fullName evidence="3">Uncharacterized protein At4g22160</fullName>
    </submittedName>
</protein>
<dbReference type="Pfam" id="PF13837">
    <property type="entry name" value="Myb_DNA-bind_4"/>
    <property type="match status" value="1"/>
</dbReference>
<dbReference type="PANTHER" id="PTHR31307:SF49">
    <property type="entry name" value="ALCOHOL DEHYDROGENASE TRANSCRIPTION FACTOR MYB_SANT-LIKE FAMILY PROTEIN"/>
    <property type="match status" value="1"/>
</dbReference>
<dbReference type="SMART" id="SM00595">
    <property type="entry name" value="MADF"/>
    <property type="match status" value="1"/>
</dbReference>
<feature type="region of interest" description="Disordered" evidence="1">
    <location>
        <begin position="160"/>
        <end position="247"/>
    </location>
</feature>
<feature type="region of interest" description="Disordered" evidence="1">
    <location>
        <begin position="1"/>
        <end position="54"/>
    </location>
</feature>
<dbReference type="InterPro" id="IPR044822">
    <property type="entry name" value="Myb_DNA-bind_4"/>
</dbReference>
<dbReference type="InterPro" id="IPR001005">
    <property type="entry name" value="SANT/Myb"/>
</dbReference>
<name>A0A1D1XM83_9ARAE</name>
<organism evidence="3">
    <name type="scientific">Anthurium amnicola</name>
    <dbReference type="NCBI Taxonomy" id="1678845"/>
    <lineage>
        <taxon>Eukaryota</taxon>
        <taxon>Viridiplantae</taxon>
        <taxon>Streptophyta</taxon>
        <taxon>Embryophyta</taxon>
        <taxon>Tracheophyta</taxon>
        <taxon>Spermatophyta</taxon>
        <taxon>Magnoliopsida</taxon>
        <taxon>Liliopsida</taxon>
        <taxon>Araceae</taxon>
        <taxon>Pothoideae</taxon>
        <taxon>Potheae</taxon>
        <taxon>Anthurium</taxon>
    </lineage>
</organism>
<feature type="domain" description="Myb-like" evidence="2">
    <location>
        <begin position="93"/>
        <end position="159"/>
    </location>
</feature>
<evidence type="ECO:0000256" key="1">
    <source>
        <dbReference type="SAM" id="MobiDB-lite"/>
    </source>
</evidence>
<feature type="region of interest" description="Disordered" evidence="1">
    <location>
        <begin position="273"/>
        <end position="305"/>
    </location>
</feature>
<dbReference type="PROSITE" id="PS50090">
    <property type="entry name" value="MYB_LIKE"/>
    <property type="match status" value="1"/>
</dbReference>
<proteinExistence type="predicted"/>
<dbReference type="AlphaFoldDB" id="A0A1D1XM83"/>
<dbReference type="PANTHER" id="PTHR31307">
    <property type="entry name" value="TRIHELIX TRANSCRIPTION FACTOR ASIL2"/>
    <property type="match status" value="1"/>
</dbReference>
<feature type="compositionally biased region" description="Polar residues" evidence="1">
    <location>
        <begin position="238"/>
        <end position="247"/>
    </location>
</feature>
<accession>A0A1D1XM83</accession>
<feature type="compositionally biased region" description="Low complexity" evidence="1">
    <location>
        <begin position="35"/>
        <end position="54"/>
    </location>
</feature>
<feature type="compositionally biased region" description="Basic residues" evidence="1">
    <location>
        <begin position="160"/>
        <end position="173"/>
    </location>
</feature>
<gene>
    <name evidence="3" type="primary">At4g22160_1</name>
    <name evidence="3" type="ORF">g.78418</name>
</gene>
<feature type="region of interest" description="Disordered" evidence="1">
    <location>
        <begin position="67"/>
        <end position="91"/>
    </location>
</feature>